<dbReference type="InterPro" id="IPR027417">
    <property type="entry name" value="P-loop_NTPase"/>
</dbReference>
<dbReference type="PROSITE" id="PS51718">
    <property type="entry name" value="G_DYNAMIN_2"/>
    <property type="match status" value="1"/>
</dbReference>
<evidence type="ECO:0000259" key="5">
    <source>
        <dbReference type="PROSITE" id="PS51718"/>
    </source>
</evidence>
<proteinExistence type="predicted"/>
<feature type="domain" description="GED" evidence="4">
    <location>
        <begin position="673"/>
        <end position="761"/>
    </location>
</feature>
<protein>
    <recommendedName>
        <fullName evidence="8">P-loop containing nucleoside triphosphate hydrolase protein</fullName>
    </recommendedName>
</protein>
<feature type="compositionally biased region" description="Polar residues" evidence="3">
    <location>
        <begin position="467"/>
        <end position="478"/>
    </location>
</feature>
<dbReference type="AlphaFoldDB" id="A0A2J6T104"/>
<gene>
    <name evidence="6" type="ORF">K444DRAFT_616543</name>
</gene>
<name>A0A2J6T104_9HELO</name>
<evidence type="ECO:0000256" key="3">
    <source>
        <dbReference type="SAM" id="MobiDB-lite"/>
    </source>
</evidence>
<dbReference type="CDD" id="cd08771">
    <property type="entry name" value="DLP_1"/>
    <property type="match status" value="1"/>
</dbReference>
<dbReference type="GO" id="GO:0048312">
    <property type="term" value="P:intracellular distribution of mitochondria"/>
    <property type="evidence" value="ECO:0007669"/>
    <property type="project" value="TreeGrafter"/>
</dbReference>
<evidence type="ECO:0000313" key="6">
    <source>
        <dbReference type="EMBL" id="PMD56698.1"/>
    </source>
</evidence>
<dbReference type="InterPro" id="IPR000375">
    <property type="entry name" value="Dynamin_stalk"/>
</dbReference>
<dbReference type="Proteomes" id="UP000235371">
    <property type="component" value="Unassembled WGS sequence"/>
</dbReference>
<dbReference type="InterPro" id="IPR045063">
    <property type="entry name" value="Dynamin_N"/>
</dbReference>
<accession>A0A2J6T104</accession>
<evidence type="ECO:0008006" key="8">
    <source>
        <dbReference type="Google" id="ProtNLM"/>
    </source>
</evidence>
<reference evidence="6 7" key="1">
    <citation type="submission" date="2016-04" db="EMBL/GenBank/DDBJ databases">
        <title>A degradative enzymes factory behind the ericoid mycorrhizal symbiosis.</title>
        <authorList>
            <consortium name="DOE Joint Genome Institute"/>
            <person name="Martino E."/>
            <person name="Morin E."/>
            <person name="Grelet G."/>
            <person name="Kuo A."/>
            <person name="Kohler A."/>
            <person name="Daghino S."/>
            <person name="Barry K."/>
            <person name="Choi C."/>
            <person name="Cichocki N."/>
            <person name="Clum A."/>
            <person name="Copeland A."/>
            <person name="Hainaut M."/>
            <person name="Haridas S."/>
            <person name="Labutti K."/>
            <person name="Lindquist E."/>
            <person name="Lipzen A."/>
            <person name="Khouja H.-R."/>
            <person name="Murat C."/>
            <person name="Ohm R."/>
            <person name="Olson A."/>
            <person name="Spatafora J."/>
            <person name="Veneault-Fourrey C."/>
            <person name="Henrissat B."/>
            <person name="Grigoriev I."/>
            <person name="Martin F."/>
            <person name="Perotto S."/>
        </authorList>
    </citation>
    <scope>NUCLEOTIDE SEQUENCE [LARGE SCALE GENOMIC DNA]</scope>
    <source>
        <strain evidence="6 7">E</strain>
    </source>
</reference>
<dbReference type="GO" id="GO:0016559">
    <property type="term" value="P:peroxisome fission"/>
    <property type="evidence" value="ECO:0007669"/>
    <property type="project" value="TreeGrafter"/>
</dbReference>
<dbReference type="SMART" id="SM00053">
    <property type="entry name" value="DYNc"/>
    <property type="match status" value="1"/>
</dbReference>
<feature type="region of interest" description="Disordered" evidence="3">
    <location>
        <begin position="454"/>
        <end position="484"/>
    </location>
</feature>
<dbReference type="Pfam" id="PF00350">
    <property type="entry name" value="Dynamin_N"/>
    <property type="match status" value="1"/>
</dbReference>
<sequence length="761" mass="85433">MVLFQENGIRLAEKCGWGSCKSHLSYFRYIDLFSFLARILTAAMADTAMNLVSPAQLDIIDGLRGLGMSNYVALPQLAVVGDQSSGKSSVLESFSELPFPRDSGLCTRFVTQIIFRRGSTTSIKVSIIPGPDRSPTETNKLRGYVKDGLSALTSNEFLDILHAVCQLMGIPGPGQRLGTSQSTFSDDILSIELCGPDKQNLSIIDIPGIFRTPTEGVTTVHDMALVRRMMMHHIKGERTIILAVIPSNTDIATQEILSIAKELDPNGLRTLGVLTKPDLIDKGGEENVVSLVEGKRNPLRLGYCIVRNRGQSELSSDADTRHRTEKDFFLTEPWSRLDRDRVGTPALQRRLQELLVSITRREFPKVQAQILQRLSTSRKDLQRLGADRESADQQRRFLLEMSHTFQDVTNCALDAYYSRHTVFGSIPELRIATLAVERMERFAKDIETLGHTVDFESEDREEVATRSPASGLTSSNGSEADAGNPHLEYPELSDLISTNGVAPEPSDRSILEWIGEEYRKARGFGLATIGPSILPTIWQEQSKNWKGLTLAYIADIVFFVHDFTCKALAHVCPDEGVRSGLWSVLQERLVDRYRAAVDHVEFIIRVERFGTPLTTNPYFNKNLQKCRMDRLEKMLETHTEPQKDPTPWQSRNPVVRLDRIKQSMAMDNSEHTIQDIHDILESYYEVARKRFVDTVCMQGVDFYLLTGPTSPLRIFETAFVSDLSAAQLDLIAGEDISTKQLRKNLKNEIDALEKGKKLLRA</sequence>
<keyword evidence="7" id="KW-1185">Reference proteome</keyword>
<dbReference type="InterPro" id="IPR001401">
    <property type="entry name" value="Dynamin_GTPase"/>
</dbReference>
<dbReference type="PANTHER" id="PTHR11566">
    <property type="entry name" value="DYNAMIN"/>
    <property type="match status" value="1"/>
</dbReference>
<evidence type="ECO:0000313" key="7">
    <source>
        <dbReference type="Proteomes" id="UP000235371"/>
    </source>
</evidence>
<dbReference type="GO" id="GO:0005525">
    <property type="term" value="F:GTP binding"/>
    <property type="evidence" value="ECO:0007669"/>
    <property type="project" value="InterPro"/>
</dbReference>
<feature type="domain" description="Dynamin-type G" evidence="5">
    <location>
        <begin position="71"/>
        <end position="364"/>
    </location>
</feature>
<dbReference type="OrthoDB" id="415706at2759"/>
<evidence type="ECO:0000256" key="1">
    <source>
        <dbReference type="ARBA" id="ARBA00022741"/>
    </source>
</evidence>
<organism evidence="6 7">
    <name type="scientific">Hyaloscypha bicolor E</name>
    <dbReference type="NCBI Taxonomy" id="1095630"/>
    <lineage>
        <taxon>Eukaryota</taxon>
        <taxon>Fungi</taxon>
        <taxon>Dikarya</taxon>
        <taxon>Ascomycota</taxon>
        <taxon>Pezizomycotina</taxon>
        <taxon>Leotiomycetes</taxon>
        <taxon>Helotiales</taxon>
        <taxon>Hyaloscyphaceae</taxon>
        <taxon>Hyaloscypha</taxon>
        <taxon>Hyaloscypha bicolor</taxon>
    </lineage>
</organism>
<evidence type="ECO:0000256" key="2">
    <source>
        <dbReference type="ARBA" id="ARBA00023134"/>
    </source>
</evidence>
<dbReference type="GO" id="GO:0000266">
    <property type="term" value="P:mitochondrial fission"/>
    <property type="evidence" value="ECO:0007669"/>
    <property type="project" value="TreeGrafter"/>
</dbReference>
<keyword evidence="1" id="KW-0547">Nucleotide-binding</keyword>
<dbReference type="GeneID" id="36589019"/>
<dbReference type="PRINTS" id="PR00195">
    <property type="entry name" value="DYNAMIN"/>
</dbReference>
<dbReference type="InterPro" id="IPR030381">
    <property type="entry name" value="G_DYNAMIN_dom"/>
</dbReference>
<dbReference type="SUPFAM" id="SSF52540">
    <property type="entry name" value="P-loop containing nucleoside triphosphate hydrolases"/>
    <property type="match status" value="1"/>
</dbReference>
<dbReference type="RefSeq" id="XP_024733602.1">
    <property type="nucleotide sequence ID" value="XM_024880942.1"/>
</dbReference>
<dbReference type="PANTHER" id="PTHR11566:SF215">
    <property type="entry name" value="DYNAMIN GTPASE"/>
    <property type="match status" value="1"/>
</dbReference>
<dbReference type="GO" id="GO:0008017">
    <property type="term" value="F:microtubule binding"/>
    <property type="evidence" value="ECO:0007669"/>
    <property type="project" value="TreeGrafter"/>
</dbReference>
<dbReference type="GO" id="GO:0006897">
    <property type="term" value="P:endocytosis"/>
    <property type="evidence" value="ECO:0007669"/>
    <property type="project" value="TreeGrafter"/>
</dbReference>
<dbReference type="GO" id="GO:0005874">
    <property type="term" value="C:microtubule"/>
    <property type="evidence" value="ECO:0007669"/>
    <property type="project" value="TreeGrafter"/>
</dbReference>
<dbReference type="InParanoid" id="A0A2J6T104"/>
<dbReference type="FunFam" id="3.40.50.300:FF:001425">
    <property type="entry name" value="Dynamin GTPase, putative"/>
    <property type="match status" value="1"/>
</dbReference>
<dbReference type="GO" id="GO:0005739">
    <property type="term" value="C:mitochondrion"/>
    <property type="evidence" value="ECO:0007669"/>
    <property type="project" value="TreeGrafter"/>
</dbReference>
<dbReference type="PROSITE" id="PS51388">
    <property type="entry name" value="GED"/>
    <property type="match status" value="1"/>
</dbReference>
<keyword evidence="2" id="KW-0342">GTP-binding</keyword>
<dbReference type="EMBL" id="KZ613848">
    <property type="protein sequence ID" value="PMD56698.1"/>
    <property type="molecule type" value="Genomic_DNA"/>
</dbReference>
<dbReference type="STRING" id="1095630.A0A2J6T104"/>
<dbReference type="GO" id="GO:0016020">
    <property type="term" value="C:membrane"/>
    <property type="evidence" value="ECO:0007669"/>
    <property type="project" value="TreeGrafter"/>
</dbReference>
<dbReference type="Gene3D" id="3.40.50.300">
    <property type="entry name" value="P-loop containing nucleotide triphosphate hydrolases"/>
    <property type="match status" value="1"/>
</dbReference>
<evidence type="ECO:0000259" key="4">
    <source>
        <dbReference type="PROSITE" id="PS51388"/>
    </source>
</evidence>
<dbReference type="GO" id="GO:0003924">
    <property type="term" value="F:GTPase activity"/>
    <property type="evidence" value="ECO:0007669"/>
    <property type="project" value="InterPro"/>
</dbReference>
<dbReference type="InterPro" id="IPR022812">
    <property type="entry name" value="Dynamin"/>
</dbReference>
<dbReference type="Pfam" id="PF01031">
    <property type="entry name" value="Dynamin_M"/>
    <property type="match status" value="1"/>
</dbReference>
<dbReference type="InterPro" id="IPR020850">
    <property type="entry name" value="GED_dom"/>
</dbReference>